<feature type="compositionally biased region" description="Basic and acidic residues" evidence="2">
    <location>
        <begin position="146"/>
        <end position="162"/>
    </location>
</feature>
<sequence>MARVTSFSLVDDLTGGKAAETVTFSLDGKEMEIDLNEEHAAQLRDVLAPYVGAGREASGRQSSTRVPSRPRASSKDRGQNARIRAWAAEQGMQIADRGRIPAEIAQAYAARSTAPSSGSASSRSPRAATTTVAQPQFTEPEMPEPTAEKPVRRVRKKVDASA</sequence>
<gene>
    <name evidence="5" type="ORF">GCM10009836_04300</name>
</gene>
<comment type="caution">
    <text evidence="5">The sequence shown here is derived from an EMBL/GenBank/DDBJ whole genome shotgun (WGS) entry which is preliminary data.</text>
</comment>
<evidence type="ECO:0000259" key="3">
    <source>
        <dbReference type="Pfam" id="PF11774"/>
    </source>
</evidence>
<dbReference type="Pfam" id="PF23359">
    <property type="entry name" value="Lsr2_DNA-bd"/>
    <property type="match status" value="1"/>
</dbReference>
<dbReference type="InterPro" id="IPR024412">
    <property type="entry name" value="Lsr2_dim_dom"/>
</dbReference>
<keyword evidence="6" id="KW-1185">Reference proteome</keyword>
<accession>A0ABN2MJK1</accession>
<feature type="region of interest" description="Disordered" evidence="2">
    <location>
        <begin position="108"/>
        <end position="162"/>
    </location>
</feature>
<reference evidence="5 6" key="1">
    <citation type="journal article" date="2019" name="Int. J. Syst. Evol. Microbiol.">
        <title>The Global Catalogue of Microorganisms (GCM) 10K type strain sequencing project: providing services to taxonomists for standard genome sequencing and annotation.</title>
        <authorList>
            <consortium name="The Broad Institute Genomics Platform"/>
            <consortium name="The Broad Institute Genome Sequencing Center for Infectious Disease"/>
            <person name="Wu L."/>
            <person name="Ma J."/>
        </authorList>
    </citation>
    <scope>NUCLEOTIDE SEQUENCE [LARGE SCALE GENOMIC DNA]</scope>
    <source>
        <strain evidence="5 6">JCM 16009</strain>
    </source>
</reference>
<evidence type="ECO:0008006" key="7">
    <source>
        <dbReference type="Google" id="ProtNLM"/>
    </source>
</evidence>
<feature type="compositionally biased region" description="Low complexity" evidence="2">
    <location>
        <begin position="109"/>
        <end position="133"/>
    </location>
</feature>
<dbReference type="InterPro" id="IPR036625">
    <property type="entry name" value="E3-bd_dom_sf"/>
</dbReference>
<feature type="domain" description="Lsr2 dimerization" evidence="3">
    <location>
        <begin position="1"/>
        <end position="57"/>
    </location>
</feature>
<dbReference type="InterPro" id="IPR055370">
    <property type="entry name" value="Lsr2_DNA-bd"/>
</dbReference>
<organism evidence="5 6">
    <name type="scientific">Pseudonocardia ailaonensis</name>
    <dbReference type="NCBI Taxonomy" id="367279"/>
    <lineage>
        <taxon>Bacteria</taxon>
        <taxon>Bacillati</taxon>
        <taxon>Actinomycetota</taxon>
        <taxon>Actinomycetes</taxon>
        <taxon>Pseudonocardiales</taxon>
        <taxon>Pseudonocardiaceae</taxon>
        <taxon>Pseudonocardia</taxon>
    </lineage>
</organism>
<evidence type="ECO:0000313" key="6">
    <source>
        <dbReference type="Proteomes" id="UP001500449"/>
    </source>
</evidence>
<proteinExistence type="predicted"/>
<dbReference type="InterPro" id="IPR042261">
    <property type="entry name" value="Lsr2-like_dimerization"/>
</dbReference>
<keyword evidence="1" id="KW-0238">DNA-binding</keyword>
<evidence type="ECO:0000256" key="1">
    <source>
        <dbReference type="ARBA" id="ARBA00023125"/>
    </source>
</evidence>
<protein>
    <recommendedName>
        <fullName evidence="7">Nucleoid-associated protein Lsr2</fullName>
    </recommendedName>
</protein>
<dbReference type="Pfam" id="PF11774">
    <property type="entry name" value="Lsr2"/>
    <property type="match status" value="1"/>
</dbReference>
<dbReference type="EMBL" id="BAAAQK010000001">
    <property type="protein sequence ID" value="GAA1829549.1"/>
    <property type="molecule type" value="Genomic_DNA"/>
</dbReference>
<dbReference type="Gene3D" id="3.30.60.230">
    <property type="entry name" value="Lsr2, dimerization domain"/>
    <property type="match status" value="1"/>
</dbReference>
<evidence type="ECO:0000259" key="4">
    <source>
        <dbReference type="Pfam" id="PF23359"/>
    </source>
</evidence>
<evidence type="ECO:0000256" key="2">
    <source>
        <dbReference type="SAM" id="MobiDB-lite"/>
    </source>
</evidence>
<dbReference type="Gene3D" id="4.10.320.10">
    <property type="entry name" value="E3-binding domain"/>
    <property type="match status" value="1"/>
</dbReference>
<dbReference type="Proteomes" id="UP001500449">
    <property type="component" value="Unassembled WGS sequence"/>
</dbReference>
<feature type="domain" description="Lsr2 DNA-binding" evidence="4">
    <location>
        <begin position="76"/>
        <end position="110"/>
    </location>
</feature>
<feature type="region of interest" description="Disordered" evidence="2">
    <location>
        <begin position="54"/>
        <end position="82"/>
    </location>
</feature>
<evidence type="ECO:0000313" key="5">
    <source>
        <dbReference type="EMBL" id="GAA1829549.1"/>
    </source>
</evidence>
<name>A0ABN2MJK1_9PSEU</name>